<feature type="region of interest" description="Disordered" evidence="1">
    <location>
        <begin position="103"/>
        <end position="125"/>
    </location>
</feature>
<proteinExistence type="predicted"/>
<name>A0A5I0D3P6_SALET</name>
<evidence type="ECO:0000256" key="1">
    <source>
        <dbReference type="SAM" id="MobiDB-lite"/>
    </source>
</evidence>
<evidence type="ECO:0000313" key="3">
    <source>
        <dbReference type="EMBL" id="EBV0637246.1"/>
    </source>
</evidence>
<gene>
    <name evidence="3" type="ORF">DNM41_20395</name>
</gene>
<dbReference type="AlphaFoldDB" id="A0A5I0D3P6"/>
<dbReference type="Pfam" id="PF04448">
    <property type="entry name" value="DUF551"/>
    <property type="match status" value="1"/>
</dbReference>
<dbReference type="EMBL" id="AAHEBA010000026">
    <property type="protein sequence ID" value="EBV0637246.1"/>
    <property type="molecule type" value="Genomic_DNA"/>
</dbReference>
<feature type="domain" description="DUF551" evidence="2">
    <location>
        <begin position="3"/>
        <end position="63"/>
    </location>
</feature>
<evidence type="ECO:0000259" key="2">
    <source>
        <dbReference type="Pfam" id="PF04448"/>
    </source>
</evidence>
<comment type="caution">
    <text evidence="3">The sequence shown here is derived from an EMBL/GenBank/DDBJ whole genome shotgun (WGS) entry which is preliminary data.</text>
</comment>
<protein>
    <submittedName>
        <fullName evidence="3">DUF551 domain-containing protein</fullName>
    </submittedName>
</protein>
<accession>A0A5I0D3P6</accession>
<dbReference type="InterPro" id="IPR007539">
    <property type="entry name" value="DUF551"/>
</dbReference>
<reference evidence="3" key="1">
    <citation type="submission" date="2018-06" db="EMBL/GenBank/DDBJ databases">
        <authorList>
            <person name="Ashton P.M."/>
            <person name="Dallman T."/>
            <person name="Nair S."/>
            <person name="De Pinna E."/>
            <person name="Peters T."/>
            <person name="Grant K."/>
        </authorList>
    </citation>
    <scope>NUCLEOTIDE SEQUENCE</scope>
    <source>
        <strain evidence="3">458084</strain>
    </source>
</reference>
<organism evidence="3">
    <name type="scientific">Salmonella enterica subsp. enterica serovar Ouagadougou</name>
    <dbReference type="NCBI Taxonomy" id="2564899"/>
    <lineage>
        <taxon>Bacteria</taxon>
        <taxon>Pseudomonadati</taxon>
        <taxon>Pseudomonadota</taxon>
        <taxon>Gammaproteobacteria</taxon>
        <taxon>Enterobacterales</taxon>
        <taxon>Enterobacteriaceae</taxon>
        <taxon>Salmonella</taxon>
    </lineage>
</organism>
<sequence length="155" mass="17344">MTWFSMESDRPESNGYYIVCTENGVGVATYNRIEGFGQARMNGNTQYTHQTVTHWMPFPTAPNATGWTEINADTRFDQAISGVMSAFTLSELEAIDSGQNINEVAPGWDSRQPTGLRLPRTGPRGYAGNDMGHDYMYRYRDGRLSADLPMDNTDI</sequence>